<keyword evidence="2" id="KW-1185">Reference proteome</keyword>
<organism evidence="1 2">
    <name type="scientific">Coemansia helicoidea</name>
    <dbReference type="NCBI Taxonomy" id="1286919"/>
    <lineage>
        <taxon>Eukaryota</taxon>
        <taxon>Fungi</taxon>
        <taxon>Fungi incertae sedis</taxon>
        <taxon>Zoopagomycota</taxon>
        <taxon>Kickxellomycotina</taxon>
        <taxon>Kickxellomycetes</taxon>
        <taxon>Kickxellales</taxon>
        <taxon>Kickxellaceae</taxon>
        <taxon>Coemansia</taxon>
    </lineage>
</organism>
<accession>A0ACC1L0Q1</accession>
<proteinExistence type="predicted"/>
<evidence type="ECO:0000313" key="1">
    <source>
        <dbReference type="EMBL" id="KAJ2798858.1"/>
    </source>
</evidence>
<sequence length="193" mass="19840">MKSAVAALALAGCAAAYDIVNSASLNCRKQPTTESDVVKVYQLGDDIEIVCQTTGQLVLGTKIWDATPDGCFVTDYYVRTGFGSIFKPVCQKSGDGSGVLPAPGSDDASGSESDEEFESGAHSESSEHHSSGHHSSVHHSSVHHSSRDSSDKSESDMDSGIDDDSETSGASTLAARQAAALAGAAIGLVAALF</sequence>
<dbReference type="EMBL" id="JANBUN010001272">
    <property type="protein sequence ID" value="KAJ2798858.1"/>
    <property type="molecule type" value="Genomic_DNA"/>
</dbReference>
<protein>
    <submittedName>
        <fullName evidence="1">Uncharacterized protein</fullName>
    </submittedName>
</protein>
<dbReference type="Proteomes" id="UP001140087">
    <property type="component" value="Unassembled WGS sequence"/>
</dbReference>
<gene>
    <name evidence="1" type="ORF">H4R21_003763</name>
</gene>
<comment type="caution">
    <text evidence="1">The sequence shown here is derived from an EMBL/GenBank/DDBJ whole genome shotgun (WGS) entry which is preliminary data.</text>
</comment>
<evidence type="ECO:0000313" key="2">
    <source>
        <dbReference type="Proteomes" id="UP001140087"/>
    </source>
</evidence>
<name>A0ACC1L0Q1_9FUNG</name>
<reference evidence="1" key="1">
    <citation type="submission" date="2022-07" db="EMBL/GenBank/DDBJ databases">
        <title>Phylogenomic reconstructions and comparative analyses of Kickxellomycotina fungi.</title>
        <authorList>
            <person name="Reynolds N.K."/>
            <person name="Stajich J.E."/>
            <person name="Barry K."/>
            <person name="Grigoriev I.V."/>
            <person name="Crous P."/>
            <person name="Smith M.E."/>
        </authorList>
    </citation>
    <scope>NUCLEOTIDE SEQUENCE</scope>
    <source>
        <strain evidence="1">BCRC 34780</strain>
    </source>
</reference>